<dbReference type="Proteomes" id="UP000515220">
    <property type="component" value="Chromosome"/>
</dbReference>
<reference evidence="1 2" key="1">
    <citation type="submission" date="2020-07" db="EMBL/GenBank/DDBJ databases">
        <title>Complete Genome Sequence of an acetic acid bacterium, Acetobacter aceti JCM20276.</title>
        <authorList>
            <person name="Hirose Y."/>
            <person name="Mihara H."/>
        </authorList>
    </citation>
    <scope>NUCLEOTIDE SEQUENCE [LARGE SCALE GENOMIC DNA]</scope>
    <source>
        <strain evidence="1 2">JCM20276</strain>
    </source>
</reference>
<dbReference type="AlphaFoldDB" id="A0A6S6PPA7"/>
<accession>A0A6S6PPA7</accession>
<evidence type="ECO:0000313" key="2">
    <source>
        <dbReference type="Proteomes" id="UP000515220"/>
    </source>
</evidence>
<name>A0A6S6PPA7_ACEAC</name>
<dbReference type="EMBL" id="AP023326">
    <property type="protein sequence ID" value="BCI68920.1"/>
    <property type="molecule type" value="Genomic_DNA"/>
</dbReference>
<evidence type="ECO:0000313" key="1">
    <source>
        <dbReference type="EMBL" id="BCI68920.1"/>
    </source>
</evidence>
<evidence type="ECO:0008006" key="3">
    <source>
        <dbReference type="Google" id="ProtNLM"/>
    </source>
</evidence>
<sequence>MDEAAPKAFIADKPYDAESLIEKLRKRQIAPVIPSRKKRLEMWMTTIKAGIITETTRSELETLEARKRQQTEVLS</sequence>
<protein>
    <recommendedName>
        <fullName evidence="3">Transposase IS4-like domain-containing protein</fullName>
    </recommendedName>
</protein>
<organism evidence="1 2">
    <name type="scientific">Acetobacter aceti</name>
    <dbReference type="NCBI Taxonomy" id="435"/>
    <lineage>
        <taxon>Bacteria</taxon>
        <taxon>Pseudomonadati</taxon>
        <taxon>Pseudomonadota</taxon>
        <taxon>Alphaproteobacteria</taxon>
        <taxon>Acetobacterales</taxon>
        <taxon>Acetobacteraceae</taxon>
        <taxon>Acetobacter</taxon>
        <taxon>Acetobacter subgen. Acetobacter</taxon>
    </lineage>
</organism>
<gene>
    <name evidence="1" type="ORF">AAJCM20276_35440</name>
</gene>
<proteinExistence type="predicted"/>